<feature type="region of interest" description="Disordered" evidence="1">
    <location>
        <begin position="1"/>
        <end position="24"/>
    </location>
</feature>
<dbReference type="Proteomes" id="UP000682967">
    <property type="component" value="Chromosome"/>
</dbReference>
<dbReference type="RefSeq" id="WP_152418971.1">
    <property type="nucleotide sequence ID" value="NZ_AOLR01000022.1"/>
</dbReference>
<evidence type="ECO:0000256" key="1">
    <source>
        <dbReference type="SAM" id="MobiDB-lite"/>
    </source>
</evidence>
<organism evidence="2 3">
    <name type="scientific">Haloarcula marismortui ATCC 33800</name>
    <dbReference type="NCBI Taxonomy" id="662476"/>
    <lineage>
        <taxon>Archaea</taxon>
        <taxon>Methanobacteriati</taxon>
        <taxon>Methanobacteriota</taxon>
        <taxon>Stenosarchaea group</taxon>
        <taxon>Halobacteria</taxon>
        <taxon>Halobacteriales</taxon>
        <taxon>Haloarculaceae</taxon>
        <taxon>Haloarcula</taxon>
    </lineage>
</organism>
<protein>
    <submittedName>
        <fullName evidence="2">Uncharacterized protein</fullName>
    </submittedName>
</protein>
<evidence type="ECO:0000313" key="3">
    <source>
        <dbReference type="Proteomes" id="UP000682967"/>
    </source>
</evidence>
<accession>A0A8T8KIE0</accession>
<feature type="compositionally biased region" description="Basic and acidic residues" evidence="1">
    <location>
        <begin position="11"/>
        <end position="21"/>
    </location>
</feature>
<gene>
    <name evidence="2" type="ORF">KDQ40_11170</name>
</gene>
<sequence>MGNRGGTSPIDKSKLVEHYPENEPDSVVEDVLEDLCDKNEIVECGTNGESVQIDLGEMDELWKYISRECGSVTKSIYRPIVDDVLGP</sequence>
<evidence type="ECO:0000313" key="2">
    <source>
        <dbReference type="EMBL" id="QUJ71273.1"/>
    </source>
</evidence>
<dbReference type="GeneID" id="64823524"/>
<proteinExistence type="predicted"/>
<dbReference type="KEGG" id="hsin:KDQ40_11170"/>
<dbReference type="EMBL" id="CP073366">
    <property type="protein sequence ID" value="QUJ71273.1"/>
    <property type="molecule type" value="Genomic_DNA"/>
</dbReference>
<reference evidence="2" key="1">
    <citation type="submission" date="2021-04" db="EMBL/GenBank/DDBJ databases">
        <title>Complete Genome sequence and Methylome Analysis of the Haloarchaeon Haloarcula sinaiiensis.</title>
        <authorList>
            <person name="Fomenkov A."/>
            <person name="DasSarma P."/>
            <person name="DasSarma S."/>
            <person name="Roberts R.J."/>
        </authorList>
    </citation>
    <scope>NUCLEOTIDE SEQUENCE</scope>
    <source>
        <strain evidence="2">ATCC 33800</strain>
    </source>
</reference>
<dbReference type="AlphaFoldDB" id="A0A8T8KIE0"/>
<name>A0A8T8KIE0_9EURY</name>